<accession>A0A0G1QCR3</accession>
<keyword evidence="2" id="KW-0378">Hydrolase</keyword>
<evidence type="ECO:0000313" key="2">
    <source>
        <dbReference type="EMBL" id="KKU15543.1"/>
    </source>
</evidence>
<dbReference type="SUPFAM" id="SSF53098">
    <property type="entry name" value="Ribonuclease H-like"/>
    <property type="match status" value="1"/>
</dbReference>
<dbReference type="AlphaFoldDB" id="A0A0G1QCR3"/>
<name>A0A0G1QCR3_9BACT</name>
<keyword evidence="2" id="KW-0067">ATP-binding</keyword>
<evidence type="ECO:0000259" key="1">
    <source>
        <dbReference type="Pfam" id="PF13482"/>
    </source>
</evidence>
<proteinExistence type="predicted"/>
<gene>
    <name evidence="2" type="ORF">UX22_C0007G0001</name>
</gene>
<dbReference type="Gene3D" id="3.30.420.10">
    <property type="entry name" value="Ribonuclease H-like superfamily/Ribonuclease H"/>
    <property type="match status" value="1"/>
</dbReference>
<dbReference type="InterPro" id="IPR038720">
    <property type="entry name" value="YprB_RNase_H-like_dom"/>
</dbReference>
<dbReference type="GO" id="GO:0003676">
    <property type="term" value="F:nucleic acid binding"/>
    <property type="evidence" value="ECO:0007669"/>
    <property type="project" value="InterPro"/>
</dbReference>
<dbReference type="GO" id="GO:0004386">
    <property type="term" value="F:helicase activity"/>
    <property type="evidence" value="ECO:0007669"/>
    <property type="project" value="UniProtKB-KW"/>
</dbReference>
<organism evidence="2 3">
    <name type="scientific">Candidatus Jorgensenbacteria bacterium GW2011_GWA2_45_9</name>
    <dbReference type="NCBI Taxonomy" id="1618663"/>
    <lineage>
        <taxon>Bacteria</taxon>
        <taxon>Candidatus Joergenseniibacteriota</taxon>
    </lineage>
</organism>
<keyword evidence="2" id="KW-0347">Helicase</keyword>
<reference evidence="2 3" key="1">
    <citation type="journal article" date="2015" name="Nature">
        <title>rRNA introns, odd ribosomes, and small enigmatic genomes across a large radiation of phyla.</title>
        <authorList>
            <person name="Brown C.T."/>
            <person name="Hug L.A."/>
            <person name="Thomas B.C."/>
            <person name="Sharon I."/>
            <person name="Castelle C.J."/>
            <person name="Singh A."/>
            <person name="Wilkins M.J."/>
            <person name="Williams K.H."/>
            <person name="Banfield J.F."/>
        </authorList>
    </citation>
    <scope>NUCLEOTIDE SEQUENCE [LARGE SCALE GENOMIC DNA]</scope>
</reference>
<feature type="domain" description="YprB ribonuclease H-like" evidence="1">
    <location>
        <begin position="41"/>
        <end position="153"/>
    </location>
</feature>
<dbReference type="Pfam" id="PF13482">
    <property type="entry name" value="RNase_H_2"/>
    <property type="match status" value="1"/>
</dbReference>
<dbReference type="InterPro" id="IPR012337">
    <property type="entry name" value="RNaseH-like_sf"/>
</dbReference>
<dbReference type="EMBL" id="LCLJ01000007">
    <property type="protein sequence ID" value="KKU15543.1"/>
    <property type="molecule type" value="Genomic_DNA"/>
</dbReference>
<comment type="caution">
    <text evidence="2">The sequence shown here is derived from an EMBL/GenBank/DDBJ whole genome shotgun (WGS) entry which is preliminary data.</text>
</comment>
<dbReference type="Proteomes" id="UP000034727">
    <property type="component" value="Unassembled WGS sequence"/>
</dbReference>
<keyword evidence="2" id="KW-0547">Nucleotide-binding</keyword>
<evidence type="ECO:0000313" key="3">
    <source>
        <dbReference type="Proteomes" id="UP000034727"/>
    </source>
</evidence>
<protein>
    <submittedName>
        <fullName evidence="2">DEAD/DEAH box helicase domain protein</fullName>
    </submittedName>
</protein>
<sequence length="189" mass="22088">MDKIVFDVETKNTFADIGGEANMHKFEISVAAAYSYDKDEYYCFEERELDELGEMMRKAGLIIGFSSKRFDVPILNNYFKFNLGAVPHYDILEQIENKWGRRISLDLLSEANLGIRKTGHGLEAIEWYKNGEMEKLKEYCKQDVKITKQIFDLIKAQKYLWIPQRNNPEMAKVELKYEEKEPDPQGALL</sequence>
<dbReference type="InterPro" id="IPR036397">
    <property type="entry name" value="RNaseH_sf"/>
</dbReference>